<dbReference type="InterPro" id="IPR051606">
    <property type="entry name" value="Polyketide_Oxido-like"/>
</dbReference>
<dbReference type="InterPro" id="IPR036291">
    <property type="entry name" value="NAD(P)-bd_dom_sf"/>
</dbReference>
<dbReference type="PANTHER" id="PTHR43355">
    <property type="entry name" value="FLAVIN REDUCTASE (NADPH)"/>
    <property type="match status" value="1"/>
</dbReference>
<dbReference type="InterPro" id="IPR016040">
    <property type="entry name" value="NAD(P)-bd_dom"/>
</dbReference>
<dbReference type="EMBL" id="JAKLMC020000002">
    <property type="protein sequence ID" value="KAK5957567.1"/>
    <property type="molecule type" value="Genomic_DNA"/>
</dbReference>
<name>A0AAN8ES74_9EURO</name>
<dbReference type="GO" id="GO:0004074">
    <property type="term" value="F:biliverdin reductase [NAD(P)H] activity"/>
    <property type="evidence" value="ECO:0007669"/>
    <property type="project" value="TreeGrafter"/>
</dbReference>
<dbReference type="Pfam" id="PF13460">
    <property type="entry name" value="NAD_binding_10"/>
    <property type="match status" value="1"/>
</dbReference>
<sequence>MSTPNNLPHILLIGSTGRTGRLTLLEALQRTHTVTALARDPTSLTTLINDQIPTSQRSNLRTLRADPTSKTDMSAALTTTLTHASGKPIVIISTLGQTRKSGNPWAATTSPPMFMTRAAEAVVSAISSLTPDQKTQIEKLIVMSMFGVGASFENLHCMIKPVMNHSNMAQTVEDHNGVDGVIRGQKEVKWVMVRPSMLKEGGSVPIKVRGEEGVGEGWMPSGVTVGSVVEFMMGCVGSGEWDGRTPVVCN</sequence>
<dbReference type="Gene3D" id="3.40.50.720">
    <property type="entry name" value="NAD(P)-binding Rossmann-like Domain"/>
    <property type="match status" value="1"/>
</dbReference>
<protein>
    <recommendedName>
        <fullName evidence="2">NAD(P)-binding domain-containing protein</fullName>
    </recommendedName>
</protein>
<evidence type="ECO:0000259" key="2">
    <source>
        <dbReference type="Pfam" id="PF13460"/>
    </source>
</evidence>
<evidence type="ECO:0000313" key="4">
    <source>
        <dbReference type="Proteomes" id="UP001316803"/>
    </source>
</evidence>
<proteinExistence type="inferred from homology"/>
<gene>
    <name evidence="3" type="ORF">OHC33_000754</name>
</gene>
<comment type="similarity">
    <text evidence="1">Belongs to the avfA family.</text>
</comment>
<comment type="caution">
    <text evidence="3">The sequence shown here is derived from an EMBL/GenBank/DDBJ whole genome shotgun (WGS) entry which is preliminary data.</text>
</comment>
<feature type="domain" description="NAD(P)-binding" evidence="2">
    <location>
        <begin position="14"/>
        <end position="231"/>
    </location>
</feature>
<dbReference type="AlphaFoldDB" id="A0AAN8ES74"/>
<evidence type="ECO:0000256" key="1">
    <source>
        <dbReference type="ARBA" id="ARBA00038376"/>
    </source>
</evidence>
<keyword evidence="4" id="KW-1185">Reference proteome</keyword>
<dbReference type="GO" id="GO:0042602">
    <property type="term" value="F:riboflavin reductase (NADPH) activity"/>
    <property type="evidence" value="ECO:0007669"/>
    <property type="project" value="TreeGrafter"/>
</dbReference>
<evidence type="ECO:0000313" key="3">
    <source>
        <dbReference type="EMBL" id="KAK5957567.1"/>
    </source>
</evidence>
<organism evidence="3 4">
    <name type="scientific">Knufia fluminis</name>
    <dbReference type="NCBI Taxonomy" id="191047"/>
    <lineage>
        <taxon>Eukaryota</taxon>
        <taxon>Fungi</taxon>
        <taxon>Dikarya</taxon>
        <taxon>Ascomycota</taxon>
        <taxon>Pezizomycotina</taxon>
        <taxon>Eurotiomycetes</taxon>
        <taxon>Chaetothyriomycetidae</taxon>
        <taxon>Chaetothyriales</taxon>
        <taxon>Trichomeriaceae</taxon>
        <taxon>Knufia</taxon>
    </lineage>
</organism>
<accession>A0AAN8ES74</accession>
<dbReference type="PANTHER" id="PTHR43355:SF2">
    <property type="entry name" value="FLAVIN REDUCTASE (NADPH)"/>
    <property type="match status" value="1"/>
</dbReference>
<dbReference type="SUPFAM" id="SSF51735">
    <property type="entry name" value="NAD(P)-binding Rossmann-fold domains"/>
    <property type="match status" value="1"/>
</dbReference>
<reference evidence="3 4" key="1">
    <citation type="submission" date="2022-12" db="EMBL/GenBank/DDBJ databases">
        <title>Genomic features and morphological characterization of a novel Knufia sp. strain isolated from spacecraft assembly facility.</title>
        <authorList>
            <person name="Teixeira M."/>
            <person name="Chander A.M."/>
            <person name="Stajich J.E."/>
            <person name="Venkateswaran K."/>
        </authorList>
    </citation>
    <scope>NUCLEOTIDE SEQUENCE [LARGE SCALE GENOMIC DNA]</scope>
    <source>
        <strain evidence="3 4">FJI-L2-BK-P2</strain>
    </source>
</reference>
<dbReference type="Proteomes" id="UP001316803">
    <property type="component" value="Unassembled WGS sequence"/>
</dbReference>